<dbReference type="EC" id="2.7.13.3" evidence="3"/>
<evidence type="ECO:0000256" key="4">
    <source>
        <dbReference type="ARBA" id="ARBA00022553"/>
    </source>
</evidence>
<dbReference type="InterPro" id="IPR050736">
    <property type="entry name" value="Sensor_HK_Regulatory"/>
</dbReference>
<dbReference type="FunFam" id="3.30.565.10:FF:000006">
    <property type="entry name" value="Sensor histidine kinase WalK"/>
    <property type="match status" value="1"/>
</dbReference>
<comment type="subcellular location">
    <subcellularLocation>
        <location evidence="2">Membrane</location>
    </subcellularLocation>
</comment>
<dbReference type="RefSeq" id="WP_039243586.1">
    <property type="nucleotide sequence ID" value="NZ_LGVO01000083.1"/>
</dbReference>
<dbReference type="InterPro" id="IPR005467">
    <property type="entry name" value="His_kinase_dom"/>
</dbReference>
<dbReference type="SUPFAM" id="SSF55874">
    <property type="entry name" value="ATPase domain of HSP90 chaperone/DNA topoisomerase II/histidine kinase"/>
    <property type="match status" value="1"/>
</dbReference>
<evidence type="ECO:0000259" key="9">
    <source>
        <dbReference type="PROSITE" id="PS50109"/>
    </source>
</evidence>
<feature type="transmembrane region" description="Helical" evidence="8">
    <location>
        <begin position="12"/>
        <end position="29"/>
    </location>
</feature>
<dbReference type="GO" id="GO:0016020">
    <property type="term" value="C:membrane"/>
    <property type="evidence" value="ECO:0007669"/>
    <property type="project" value="UniProtKB-SubCell"/>
</dbReference>
<dbReference type="InterPro" id="IPR003594">
    <property type="entry name" value="HATPase_dom"/>
</dbReference>
<dbReference type="Pfam" id="PF02518">
    <property type="entry name" value="HATPase_c"/>
    <property type="match status" value="1"/>
</dbReference>
<dbReference type="GO" id="GO:0000155">
    <property type="term" value="F:phosphorelay sensor kinase activity"/>
    <property type="evidence" value="ECO:0007669"/>
    <property type="project" value="InterPro"/>
</dbReference>
<dbReference type="CDD" id="cd00082">
    <property type="entry name" value="HisKA"/>
    <property type="match status" value="1"/>
</dbReference>
<gene>
    <name evidence="10" type="ORF">ADU74_08010</name>
</gene>
<accession>A0A9Q1UXK9</accession>
<dbReference type="Pfam" id="PF00512">
    <property type="entry name" value="HisKA"/>
    <property type="match status" value="1"/>
</dbReference>
<dbReference type="EMBL" id="LGVR01000044">
    <property type="protein sequence ID" value="KOA86806.1"/>
    <property type="molecule type" value="Genomic_DNA"/>
</dbReference>
<evidence type="ECO:0000256" key="8">
    <source>
        <dbReference type="SAM" id="Phobius"/>
    </source>
</evidence>
<organism evidence="10 11">
    <name type="scientific">Clostridium botulinum</name>
    <dbReference type="NCBI Taxonomy" id="1491"/>
    <lineage>
        <taxon>Bacteria</taxon>
        <taxon>Bacillati</taxon>
        <taxon>Bacillota</taxon>
        <taxon>Clostridia</taxon>
        <taxon>Eubacteriales</taxon>
        <taxon>Clostridiaceae</taxon>
        <taxon>Clostridium</taxon>
    </lineage>
</organism>
<reference evidence="10 11" key="1">
    <citation type="submission" date="2015-07" db="EMBL/GenBank/DDBJ databases">
        <title>Draft genome sequences of 17 French Clostridium botulinum group III.</title>
        <authorList>
            <person name="Woudstra C."/>
            <person name="Le Marechal C."/>
            <person name="Souillard R."/>
            <person name="Bayon-Auboyer M.-H."/>
            <person name="Dessouter D."/>
            <person name="Fach P."/>
        </authorList>
    </citation>
    <scope>NUCLEOTIDE SEQUENCE [LARGE SCALE GENOMIC DNA]</scope>
    <source>
        <strain evidence="10 11">12LNRI-CD</strain>
    </source>
</reference>
<evidence type="ECO:0000256" key="5">
    <source>
        <dbReference type="ARBA" id="ARBA00022679"/>
    </source>
</evidence>
<dbReference type="AlphaFoldDB" id="A0A9Q1UXK9"/>
<dbReference type="PRINTS" id="PR00344">
    <property type="entry name" value="BCTRLSENSOR"/>
</dbReference>
<keyword evidence="6 10" id="KW-0418">Kinase</keyword>
<feature type="transmembrane region" description="Helical" evidence="8">
    <location>
        <begin position="35"/>
        <end position="56"/>
    </location>
</feature>
<name>A0A9Q1UXK9_CLOBO</name>
<dbReference type="PANTHER" id="PTHR43711:SF26">
    <property type="entry name" value="SENSOR HISTIDINE KINASE RCSC"/>
    <property type="match status" value="1"/>
</dbReference>
<keyword evidence="7" id="KW-0902">Two-component regulatory system</keyword>
<proteinExistence type="predicted"/>
<dbReference type="SMART" id="SM00387">
    <property type="entry name" value="HATPase_c"/>
    <property type="match status" value="1"/>
</dbReference>
<dbReference type="InterPro" id="IPR036097">
    <property type="entry name" value="HisK_dim/P_sf"/>
</dbReference>
<dbReference type="OrthoDB" id="9773956at2"/>
<keyword evidence="8" id="KW-0472">Membrane</keyword>
<evidence type="ECO:0000256" key="7">
    <source>
        <dbReference type="ARBA" id="ARBA00023012"/>
    </source>
</evidence>
<keyword evidence="4" id="KW-0597">Phosphoprotein</keyword>
<sequence length="348" mass="40215">MSLNIKTKLKVIFSMFISTCLGFDLYILFKYKNITLAIEVAVFSAILVLIKLLYLYTIKKYGQQLLSQLYDMISALIDMRNYEVFSILNDDMLSKLQSQVIKLKGILNMKNKRLKKERDEIKSLISDISHQLKTPVANLKIYFELLQDDKLSHNQRQDFINNIKSQLNKFSFLMDNMIKLSRLESGIIVLNSQMESLNKTCLSAIKQVYQKALNKNIEIYFKENEDVFIKHDPNWTTEAIFNILDNAVKYTQPYGKVTITIEKYEIYTRVDIIDNGPGILESDINNIFKRFYRGNNSLNEEGVGIGLYLARKIITKQDGYIKVTSEKGKGSKFSLFLPLISSQNNALP</sequence>
<evidence type="ECO:0000256" key="1">
    <source>
        <dbReference type="ARBA" id="ARBA00000085"/>
    </source>
</evidence>
<dbReference type="Proteomes" id="UP000037540">
    <property type="component" value="Unassembled WGS sequence"/>
</dbReference>
<evidence type="ECO:0000256" key="2">
    <source>
        <dbReference type="ARBA" id="ARBA00004370"/>
    </source>
</evidence>
<protein>
    <recommendedName>
        <fullName evidence="3">histidine kinase</fullName>
        <ecNumber evidence="3">2.7.13.3</ecNumber>
    </recommendedName>
</protein>
<dbReference type="InterPro" id="IPR003661">
    <property type="entry name" value="HisK_dim/P_dom"/>
</dbReference>
<dbReference type="PANTHER" id="PTHR43711">
    <property type="entry name" value="TWO-COMPONENT HISTIDINE KINASE"/>
    <property type="match status" value="1"/>
</dbReference>
<dbReference type="InterPro" id="IPR004358">
    <property type="entry name" value="Sig_transdc_His_kin-like_C"/>
</dbReference>
<dbReference type="SUPFAM" id="SSF47384">
    <property type="entry name" value="Homodimeric domain of signal transducing histidine kinase"/>
    <property type="match status" value="1"/>
</dbReference>
<dbReference type="SMART" id="SM00388">
    <property type="entry name" value="HisKA"/>
    <property type="match status" value="1"/>
</dbReference>
<keyword evidence="8" id="KW-1133">Transmembrane helix</keyword>
<feature type="domain" description="Histidine kinase" evidence="9">
    <location>
        <begin position="127"/>
        <end position="341"/>
    </location>
</feature>
<comment type="catalytic activity">
    <reaction evidence="1">
        <text>ATP + protein L-histidine = ADP + protein N-phospho-L-histidine.</text>
        <dbReference type="EC" id="2.7.13.3"/>
    </reaction>
</comment>
<dbReference type="CDD" id="cd00075">
    <property type="entry name" value="HATPase"/>
    <property type="match status" value="1"/>
</dbReference>
<evidence type="ECO:0000313" key="10">
    <source>
        <dbReference type="EMBL" id="KOA86806.1"/>
    </source>
</evidence>
<dbReference type="Gene3D" id="1.10.287.130">
    <property type="match status" value="1"/>
</dbReference>
<dbReference type="Gene3D" id="3.30.565.10">
    <property type="entry name" value="Histidine kinase-like ATPase, C-terminal domain"/>
    <property type="match status" value="1"/>
</dbReference>
<keyword evidence="5" id="KW-0808">Transferase</keyword>
<comment type="caution">
    <text evidence="10">The sequence shown here is derived from an EMBL/GenBank/DDBJ whole genome shotgun (WGS) entry which is preliminary data.</text>
</comment>
<evidence type="ECO:0000256" key="3">
    <source>
        <dbReference type="ARBA" id="ARBA00012438"/>
    </source>
</evidence>
<evidence type="ECO:0000256" key="6">
    <source>
        <dbReference type="ARBA" id="ARBA00022777"/>
    </source>
</evidence>
<dbReference type="PROSITE" id="PS50109">
    <property type="entry name" value="HIS_KIN"/>
    <property type="match status" value="1"/>
</dbReference>
<dbReference type="InterPro" id="IPR036890">
    <property type="entry name" value="HATPase_C_sf"/>
</dbReference>
<keyword evidence="8" id="KW-0812">Transmembrane</keyword>
<evidence type="ECO:0000313" key="11">
    <source>
        <dbReference type="Proteomes" id="UP000037540"/>
    </source>
</evidence>